<evidence type="ECO:0000259" key="1">
    <source>
        <dbReference type="Pfam" id="PF01872"/>
    </source>
</evidence>
<evidence type="ECO:0000313" key="2">
    <source>
        <dbReference type="EMBL" id="EFH81532.1"/>
    </source>
</evidence>
<proteinExistence type="predicted"/>
<dbReference type="Gene3D" id="3.40.430.10">
    <property type="entry name" value="Dihydrofolate Reductase, subunit A"/>
    <property type="match status" value="1"/>
</dbReference>
<dbReference type="PANTHER" id="PTHR38011">
    <property type="entry name" value="DIHYDROFOLATE REDUCTASE FAMILY PROTEIN (AFU_ORTHOLOGUE AFUA_8G06820)"/>
    <property type="match status" value="1"/>
</dbReference>
<comment type="caution">
    <text evidence="2">The sequence shown here is derived from an EMBL/GenBank/DDBJ whole genome shotgun (WGS) entry which is preliminary data.</text>
</comment>
<sequence>MRKLIVLTFLTLDGVMQSDDGPEVDPSGGFTYGGWSTPYFDDFLEQTLAEHQSAPFDFVLGRKTYEQFAAFWPYQTSETFPLAQRINHARKYVASTTLQKLDWNNSTLLQGDVVQAIQQLKQQDGPVLQVSGSSHFLQTLLSHDLVDELYLYICPITLGIGKRVFGEGTIPAAFSLRDVKASPRGVVIATYERTGDVQTG</sequence>
<dbReference type="InterPro" id="IPR024072">
    <property type="entry name" value="DHFR-like_dom_sf"/>
</dbReference>
<dbReference type="GO" id="GO:0008703">
    <property type="term" value="F:5-amino-6-(5-phosphoribosylamino)uracil reductase activity"/>
    <property type="evidence" value="ECO:0007669"/>
    <property type="project" value="InterPro"/>
</dbReference>
<dbReference type="Proteomes" id="UP000004508">
    <property type="component" value="Unassembled WGS sequence"/>
</dbReference>
<accession>D6U4V2</accession>
<dbReference type="InParanoid" id="D6U4V2"/>
<dbReference type="EMBL" id="ADVG01000004">
    <property type="protein sequence ID" value="EFH81532.1"/>
    <property type="molecule type" value="Genomic_DNA"/>
</dbReference>
<dbReference type="eggNOG" id="COG0262">
    <property type="taxonomic scope" value="Bacteria"/>
</dbReference>
<gene>
    <name evidence="2" type="ORF">Krac_2259</name>
</gene>
<reference evidence="2 3" key="1">
    <citation type="journal article" date="2011" name="Stand. Genomic Sci.">
        <title>Non-contiguous finished genome sequence and contextual data of the filamentous soil bacterium Ktedonobacter racemifer type strain (SOSP1-21).</title>
        <authorList>
            <person name="Chang Y.J."/>
            <person name="Land M."/>
            <person name="Hauser L."/>
            <person name="Chertkov O."/>
            <person name="Del Rio T.G."/>
            <person name="Nolan M."/>
            <person name="Copeland A."/>
            <person name="Tice H."/>
            <person name="Cheng J.F."/>
            <person name="Lucas S."/>
            <person name="Han C."/>
            <person name="Goodwin L."/>
            <person name="Pitluck S."/>
            <person name="Ivanova N."/>
            <person name="Ovchinikova G."/>
            <person name="Pati A."/>
            <person name="Chen A."/>
            <person name="Palaniappan K."/>
            <person name="Mavromatis K."/>
            <person name="Liolios K."/>
            <person name="Brettin T."/>
            <person name="Fiebig A."/>
            <person name="Rohde M."/>
            <person name="Abt B."/>
            <person name="Goker M."/>
            <person name="Detter J.C."/>
            <person name="Woyke T."/>
            <person name="Bristow J."/>
            <person name="Eisen J.A."/>
            <person name="Markowitz V."/>
            <person name="Hugenholtz P."/>
            <person name="Kyrpides N.C."/>
            <person name="Klenk H.P."/>
            <person name="Lapidus A."/>
        </authorList>
    </citation>
    <scope>NUCLEOTIDE SEQUENCE [LARGE SCALE GENOMIC DNA]</scope>
    <source>
        <strain evidence="3">DSM 44963</strain>
    </source>
</reference>
<organism evidence="2 3">
    <name type="scientific">Ktedonobacter racemifer DSM 44963</name>
    <dbReference type="NCBI Taxonomy" id="485913"/>
    <lineage>
        <taxon>Bacteria</taxon>
        <taxon>Bacillati</taxon>
        <taxon>Chloroflexota</taxon>
        <taxon>Ktedonobacteria</taxon>
        <taxon>Ktedonobacterales</taxon>
        <taxon>Ktedonobacteraceae</taxon>
        <taxon>Ktedonobacter</taxon>
    </lineage>
</organism>
<name>D6U4V2_KTERA</name>
<dbReference type="Pfam" id="PF01872">
    <property type="entry name" value="RibD_C"/>
    <property type="match status" value="1"/>
</dbReference>
<dbReference type="InterPro" id="IPR002734">
    <property type="entry name" value="RibDG_C"/>
</dbReference>
<dbReference type="PANTHER" id="PTHR38011:SF2">
    <property type="entry name" value="BIFUNCTIONAL DEAMINASE-REDUCTASE DOMAIN PROTEIN"/>
    <property type="match status" value="1"/>
</dbReference>
<dbReference type="InterPro" id="IPR050765">
    <property type="entry name" value="Riboflavin_Biosynth_HTPR"/>
</dbReference>
<keyword evidence="3" id="KW-1185">Reference proteome</keyword>
<protein>
    <submittedName>
        <fullName evidence="2">Bifunctional deaminase-reductase domain protein</fullName>
    </submittedName>
</protein>
<dbReference type="AlphaFoldDB" id="D6U4V2"/>
<dbReference type="STRING" id="485913.Krac_2259"/>
<feature type="domain" description="Bacterial bifunctional deaminase-reductase C-terminal" evidence="1">
    <location>
        <begin position="2"/>
        <end position="187"/>
    </location>
</feature>
<evidence type="ECO:0000313" key="3">
    <source>
        <dbReference type="Proteomes" id="UP000004508"/>
    </source>
</evidence>
<dbReference type="OrthoDB" id="195113at2"/>
<dbReference type="GO" id="GO:0009231">
    <property type="term" value="P:riboflavin biosynthetic process"/>
    <property type="evidence" value="ECO:0007669"/>
    <property type="project" value="InterPro"/>
</dbReference>
<dbReference type="SUPFAM" id="SSF53597">
    <property type="entry name" value="Dihydrofolate reductase-like"/>
    <property type="match status" value="1"/>
</dbReference>
<dbReference type="RefSeq" id="WP_007918966.1">
    <property type="nucleotide sequence ID" value="NZ_ADVG01000004.1"/>
</dbReference>